<dbReference type="InterPro" id="IPR004090">
    <property type="entry name" value="Chemotax_Me-accpt_rcpt"/>
</dbReference>
<keyword evidence="10" id="KW-1185">Reference proteome</keyword>
<evidence type="ECO:0000313" key="9">
    <source>
        <dbReference type="EMBL" id="GAT70171.1"/>
    </source>
</evidence>
<dbReference type="Gene3D" id="1.10.287.950">
    <property type="entry name" value="Methyl-accepting chemotaxis protein"/>
    <property type="match status" value="1"/>
</dbReference>
<organism evidence="9 10">
    <name type="scientific">Planomonospora sphaerica</name>
    <dbReference type="NCBI Taxonomy" id="161355"/>
    <lineage>
        <taxon>Bacteria</taxon>
        <taxon>Bacillati</taxon>
        <taxon>Actinomycetota</taxon>
        <taxon>Actinomycetes</taxon>
        <taxon>Streptosporangiales</taxon>
        <taxon>Streptosporangiaceae</taxon>
        <taxon>Planomonospora</taxon>
    </lineage>
</organism>
<feature type="transmembrane region" description="Helical" evidence="6">
    <location>
        <begin position="203"/>
        <end position="222"/>
    </location>
</feature>
<gene>
    <name evidence="9" type="ORF">PS9374_05851</name>
</gene>
<feature type="domain" description="HAMP" evidence="8">
    <location>
        <begin position="224"/>
        <end position="278"/>
    </location>
</feature>
<dbReference type="CDD" id="cd19410">
    <property type="entry name" value="HK9-like_sensor"/>
    <property type="match status" value="1"/>
</dbReference>
<dbReference type="PANTHER" id="PTHR32089:SF112">
    <property type="entry name" value="LYSOZYME-LIKE PROTEIN-RELATED"/>
    <property type="match status" value="1"/>
</dbReference>
<feature type="domain" description="Methyl-accepting transducer" evidence="7">
    <location>
        <begin position="283"/>
        <end position="519"/>
    </location>
</feature>
<dbReference type="GO" id="GO:0004888">
    <property type="term" value="F:transmembrane signaling receptor activity"/>
    <property type="evidence" value="ECO:0007669"/>
    <property type="project" value="InterPro"/>
</dbReference>
<dbReference type="Pfam" id="PF00672">
    <property type="entry name" value="HAMP"/>
    <property type="match status" value="1"/>
</dbReference>
<sequence length="541" mass="56689">MNDMPDQATRTTTGGPGRWNWTIGRRLTAGFVAALVMMGVIGAVSYSNTVDLVENEKWVEHTHTVIGRLDGVLSTLKDAETGQRGYLITAEESYLGPYTEAKKAVGDLLDETAELTSDNAAQQKHIATLRPLIDAKFAEMQQTVDLRRAEGFEAARAVVLSDKGKATMDEIRATLDEMREAEASLLTVRAAEADTTASTTKNVVLFGTSLAVIVLLGLAWFLTRSITRPINELARRLRDIAEGDGDLTQRVDESRRDEIGTLGRLFNRFVANIADLVRQINDSAASSSAAAQELSAISAEIGQQTENASAQATSAAATAEQVSGNVQTVATASEEMGASIREISRSAAEASTAGHAAVTRAAEASTAITRLGESSEAVSSVVALINSIAEQTNLLALNATIEAARAGDAGKGFAVVASEVKDLAQETAKATEDITARITAIQGDVAVAVASISTTAQVIGEVNDHQGSIAGAVEEQSSTTDSMAGNISEAATGATAIAQSVQEIAATAQATVESIGEVRRASEELAQNSEHLNSLVGRFRV</sequence>
<evidence type="ECO:0000259" key="7">
    <source>
        <dbReference type="PROSITE" id="PS50111"/>
    </source>
</evidence>
<dbReference type="EMBL" id="BDCX01000016">
    <property type="protein sequence ID" value="GAT70171.1"/>
    <property type="molecule type" value="Genomic_DNA"/>
</dbReference>
<dbReference type="InterPro" id="IPR007891">
    <property type="entry name" value="CHASE3"/>
</dbReference>
<reference evidence="9 10" key="1">
    <citation type="journal article" date="2016" name="Genome Announc.">
        <title>Draft Genome Sequence of Planomonospora sphaerica JCM9374, a Rare Actinomycete.</title>
        <authorList>
            <person name="Dohra H."/>
            <person name="Suzuki T."/>
            <person name="Inoue Y."/>
            <person name="Kodani S."/>
        </authorList>
    </citation>
    <scope>NUCLEOTIDE SEQUENCE [LARGE SCALE GENOMIC DNA]</scope>
    <source>
        <strain evidence="9 10">JCM 9374</strain>
    </source>
</reference>
<dbReference type="SUPFAM" id="SSF58104">
    <property type="entry name" value="Methyl-accepting chemotaxis protein (MCP) signaling domain"/>
    <property type="match status" value="1"/>
</dbReference>
<keyword evidence="2 6" id="KW-1133">Transmembrane helix</keyword>
<dbReference type="AlphaFoldDB" id="A0A171DMH5"/>
<evidence type="ECO:0000256" key="5">
    <source>
        <dbReference type="PROSITE-ProRule" id="PRU00284"/>
    </source>
</evidence>
<evidence type="ECO:0000259" key="8">
    <source>
        <dbReference type="PROSITE" id="PS50885"/>
    </source>
</evidence>
<dbReference type="GO" id="GO:0007165">
    <property type="term" value="P:signal transduction"/>
    <property type="evidence" value="ECO:0007669"/>
    <property type="project" value="UniProtKB-KW"/>
</dbReference>
<dbReference type="PRINTS" id="PR00260">
    <property type="entry name" value="CHEMTRNSDUCR"/>
</dbReference>
<comment type="caution">
    <text evidence="9">The sequence shown here is derived from an EMBL/GenBank/DDBJ whole genome shotgun (WGS) entry which is preliminary data.</text>
</comment>
<dbReference type="PROSITE" id="PS50885">
    <property type="entry name" value="HAMP"/>
    <property type="match status" value="1"/>
</dbReference>
<evidence type="ECO:0000256" key="2">
    <source>
        <dbReference type="ARBA" id="ARBA00022989"/>
    </source>
</evidence>
<keyword evidence="1 6" id="KW-0812">Transmembrane</keyword>
<feature type="transmembrane region" description="Helical" evidence="6">
    <location>
        <begin position="27"/>
        <end position="46"/>
    </location>
</feature>
<dbReference type="OrthoDB" id="1115140at2"/>
<dbReference type="PANTHER" id="PTHR32089">
    <property type="entry name" value="METHYL-ACCEPTING CHEMOTAXIS PROTEIN MCPB"/>
    <property type="match status" value="1"/>
</dbReference>
<proteinExistence type="inferred from homology"/>
<dbReference type="Pfam" id="PF05227">
    <property type="entry name" value="CHASE3"/>
    <property type="match status" value="1"/>
</dbReference>
<dbReference type="InterPro" id="IPR003660">
    <property type="entry name" value="HAMP_dom"/>
</dbReference>
<keyword evidence="6" id="KW-0472">Membrane</keyword>
<dbReference type="CDD" id="cd06225">
    <property type="entry name" value="HAMP"/>
    <property type="match status" value="1"/>
</dbReference>
<evidence type="ECO:0000256" key="4">
    <source>
        <dbReference type="ARBA" id="ARBA00029447"/>
    </source>
</evidence>
<dbReference type="SMART" id="SM00304">
    <property type="entry name" value="HAMP"/>
    <property type="match status" value="1"/>
</dbReference>
<evidence type="ECO:0000256" key="3">
    <source>
        <dbReference type="ARBA" id="ARBA00023224"/>
    </source>
</evidence>
<dbReference type="GO" id="GO:0016020">
    <property type="term" value="C:membrane"/>
    <property type="evidence" value="ECO:0007669"/>
    <property type="project" value="InterPro"/>
</dbReference>
<evidence type="ECO:0000313" key="10">
    <source>
        <dbReference type="Proteomes" id="UP000077701"/>
    </source>
</evidence>
<name>A0A171DMH5_9ACTN</name>
<dbReference type="RefSeq" id="WP_068902183.1">
    <property type="nucleotide sequence ID" value="NZ_BDCX01000016.1"/>
</dbReference>
<dbReference type="SMART" id="SM00283">
    <property type="entry name" value="MA"/>
    <property type="match status" value="1"/>
</dbReference>
<comment type="similarity">
    <text evidence="4">Belongs to the methyl-accepting chemotaxis (MCP) protein family.</text>
</comment>
<dbReference type="Pfam" id="PF00015">
    <property type="entry name" value="MCPsignal"/>
    <property type="match status" value="1"/>
</dbReference>
<evidence type="ECO:0000256" key="6">
    <source>
        <dbReference type="SAM" id="Phobius"/>
    </source>
</evidence>
<dbReference type="InterPro" id="IPR004089">
    <property type="entry name" value="MCPsignal_dom"/>
</dbReference>
<dbReference type="STRING" id="161355.PS9374_05851"/>
<dbReference type="PROSITE" id="PS50111">
    <property type="entry name" value="CHEMOTAXIS_TRANSDUC_2"/>
    <property type="match status" value="1"/>
</dbReference>
<reference evidence="10" key="2">
    <citation type="submission" date="2016-04" db="EMBL/GenBank/DDBJ databases">
        <title>Planomonospora sphaerica JCM9374 whole genome shotgun sequence.</title>
        <authorList>
            <person name="Suzuki T."/>
            <person name="Dohra H."/>
            <person name="Kodani S."/>
        </authorList>
    </citation>
    <scope>NUCLEOTIDE SEQUENCE [LARGE SCALE GENOMIC DNA]</scope>
    <source>
        <strain evidence="10">JCM 9374</strain>
    </source>
</reference>
<protein>
    <submittedName>
        <fullName evidence="9">Methyl-accepting chemotaxis sensory transducer</fullName>
    </submittedName>
</protein>
<evidence type="ECO:0000256" key="1">
    <source>
        <dbReference type="ARBA" id="ARBA00022692"/>
    </source>
</evidence>
<dbReference type="Proteomes" id="UP000077701">
    <property type="component" value="Unassembled WGS sequence"/>
</dbReference>
<keyword evidence="3 5" id="KW-0807">Transducer</keyword>
<dbReference type="GO" id="GO:0006935">
    <property type="term" value="P:chemotaxis"/>
    <property type="evidence" value="ECO:0007669"/>
    <property type="project" value="InterPro"/>
</dbReference>
<accession>A0A171DMH5</accession>